<proteinExistence type="inferred from homology"/>
<keyword evidence="6 8" id="KW-1133">Transmembrane helix</keyword>
<comment type="caution">
    <text evidence="9">The sequence shown here is derived from an EMBL/GenBank/DDBJ whole genome shotgun (WGS) entry which is preliminary data.</text>
</comment>
<evidence type="ECO:0000256" key="7">
    <source>
        <dbReference type="ARBA" id="ARBA00023136"/>
    </source>
</evidence>
<keyword evidence="3" id="KW-0813">Transport</keyword>
<evidence type="ECO:0000256" key="8">
    <source>
        <dbReference type="SAM" id="Phobius"/>
    </source>
</evidence>
<feature type="transmembrane region" description="Helical" evidence="8">
    <location>
        <begin position="421"/>
        <end position="441"/>
    </location>
</feature>
<feature type="transmembrane region" description="Helical" evidence="8">
    <location>
        <begin position="390"/>
        <end position="409"/>
    </location>
</feature>
<dbReference type="CDD" id="cd12830">
    <property type="entry name" value="MtCorA-like"/>
    <property type="match status" value="1"/>
</dbReference>
<keyword evidence="10" id="KW-1185">Reference proteome</keyword>
<gene>
    <name evidence="9" type="ORF">V1286_005502</name>
</gene>
<sequence length="447" mass="50370">MKLVEPPSCSTAPVIVFIGRNRRGQWVALQQNGLYGGLFVNRTQAVKYALFENGHHPEAIIELSREIELERPYPDRLAGWTFHLTPLARVLASLKEKRAITQRSMEEAMNLASSPSPVTEAVPSESGVVAAGVYVEGRRVANIAIDEASSWRSKPDHVVWIGLHEPDIAVLRRVQRQFELHDLAIEDADHAHQRPKIEQYGDALFIVARTAQLDGDSIAFGETHLFVGEGYIVSVRHGASTSYKPVRERCESCPRALARGEDYILYAILDFIVDNYSPVLETIQEEVEAMEAQVLASAMTQAQIERLYLLRRDLLRLRNAVGPLVEVCRRLEHDNLPMVRSTMQPLFRDVTDHVRTVQEQIDSLREVLAFAFEASLLVGQAQETAVSKKLASWLAIIAVPTAIAGIYGMNFKHMPELEWQYGYFGVISTILLVCTGLFWRFRRVGWL</sequence>
<evidence type="ECO:0000256" key="5">
    <source>
        <dbReference type="ARBA" id="ARBA00022692"/>
    </source>
</evidence>
<dbReference type="SUPFAM" id="SSF144083">
    <property type="entry name" value="Magnesium transport protein CorA, transmembrane region"/>
    <property type="match status" value="1"/>
</dbReference>
<dbReference type="Gene3D" id="1.20.58.340">
    <property type="entry name" value="Magnesium transport protein CorA, transmembrane region"/>
    <property type="match status" value="2"/>
</dbReference>
<keyword evidence="4" id="KW-1003">Cell membrane</keyword>
<evidence type="ECO:0000313" key="9">
    <source>
        <dbReference type="EMBL" id="MEH2557973.1"/>
    </source>
</evidence>
<keyword evidence="5 8" id="KW-0812">Transmembrane</keyword>
<name>A0ABU8BHE7_9BRAD</name>
<accession>A0ABU8BHE7</accession>
<dbReference type="Proteomes" id="UP001364224">
    <property type="component" value="Unassembled WGS sequence"/>
</dbReference>
<evidence type="ECO:0000256" key="2">
    <source>
        <dbReference type="ARBA" id="ARBA00009765"/>
    </source>
</evidence>
<dbReference type="EMBL" id="JAZHRV010000001">
    <property type="protein sequence ID" value="MEH2557973.1"/>
    <property type="molecule type" value="Genomic_DNA"/>
</dbReference>
<dbReference type="PANTHER" id="PTHR46494:SF1">
    <property type="entry name" value="CORA FAMILY METAL ION TRANSPORTER (EUROFUNG)"/>
    <property type="match status" value="1"/>
</dbReference>
<keyword evidence="7 8" id="KW-0472">Membrane</keyword>
<evidence type="ECO:0000256" key="6">
    <source>
        <dbReference type="ARBA" id="ARBA00022989"/>
    </source>
</evidence>
<dbReference type="Gene3D" id="3.30.460.20">
    <property type="entry name" value="CorA soluble domain-like"/>
    <property type="match status" value="1"/>
</dbReference>
<evidence type="ECO:0000256" key="3">
    <source>
        <dbReference type="ARBA" id="ARBA00022448"/>
    </source>
</evidence>
<protein>
    <submittedName>
        <fullName evidence="9">Magnesium transporter</fullName>
    </submittedName>
</protein>
<dbReference type="InterPro" id="IPR045863">
    <property type="entry name" value="CorA_TM1_TM2"/>
</dbReference>
<dbReference type="PANTHER" id="PTHR46494">
    <property type="entry name" value="CORA FAMILY METAL ION TRANSPORTER (EUROFUNG)"/>
    <property type="match status" value="1"/>
</dbReference>
<evidence type="ECO:0000256" key="1">
    <source>
        <dbReference type="ARBA" id="ARBA00004651"/>
    </source>
</evidence>
<dbReference type="InterPro" id="IPR002523">
    <property type="entry name" value="MgTranspt_CorA/ZnTranspt_ZntB"/>
</dbReference>
<dbReference type="Pfam" id="PF01544">
    <property type="entry name" value="CorA"/>
    <property type="match status" value="1"/>
</dbReference>
<dbReference type="InterPro" id="IPR045861">
    <property type="entry name" value="CorA_cytoplasmic_dom"/>
</dbReference>
<evidence type="ECO:0000313" key="10">
    <source>
        <dbReference type="Proteomes" id="UP001364224"/>
    </source>
</evidence>
<organism evidence="9 10">
    <name type="scientific">Bradyrhizobium algeriense</name>
    <dbReference type="NCBI Taxonomy" id="634784"/>
    <lineage>
        <taxon>Bacteria</taxon>
        <taxon>Pseudomonadati</taxon>
        <taxon>Pseudomonadota</taxon>
        <taxon>Alphaproteobacteria</taxon>
        <taxon>Hyphomicrobiales</taxon>
        <taxon>Nitrobacteraceae</taxon>
        <taxon>Bradyrhizobium</taxon>
    </lineage>
</organism>
<dbReference type="SUPFAM" id="SSF143865">
    <property type="entry name" value="CorA soluble domain-like"/>
    <property type="match status" value="1"/>
</dbReference>
<reference evidence="9 10" key="1">
    <citation type="submission" date="2024-02" db="EMBL/GenBank/DDBJ databases">
        <title>Adaptive strategies in a cosmopolitan and abundant soil bacterium.</title>
        <authorList>
            <person name="Carini P."/>
        </authorList>
    </citation>
    <scope>NUCLEOTIDE SEQUENCE [LARGE SCALE GENOMIC DNA]</scope>
    <source>
        <strain evidence="9 10">AZCC 1608</strain>
    </source>
</reference>
<comment type="subcellular location">
    <subcellularLocation>
        <location evidence="1">Cell membrane</location>
        <topology evidence="1">Multi-pass membrane protein</topology>
    </subcellularLocation>
</comment>
<evidence type="ECO:0000256" key="4">
    <source>
        <dbReference type="ARBA" id="ARBA00022475"/>
    </source>
</evidence>
<comment type="similarity">
    <text evidence="2">Belongs to the CorA metal ion transporter (MIT) (TC 1.A.35) family.</text>
</comment>